<dbReference type="Pfam" id="PF15764">
    <property type="entry name" value="DUF4693"/>
    <property type="match status" value="1"/>
</dbReference>
<name>A0AAD9R3B2_ACRCE</name>
<dbReference type="Proteomes" id="UP001249851">
    <property type="component" value="Unassembled WGS sequence"/>
</dbReference>
<organism evidence="2 3">
    <name type="scientific">Acropora cervicornis</name>
    <name type="common">Staghorn coral</name>
    <dbReference type="NCBI Taxonomy" id="6130"/>
    <lineage>
        <taxon>Eukaryota</taxon>
        <taxon>Metazoa</taxon>
        <taxon>Cnidaria</taxon>
        <taxon>Anthozoa</taxon>
        <taxon>Hexacorallia</taxon>
        <taxon>Scleractinia</taxon>
        <taxon>Astrocoeniina</taxon>
        <taxon>Acroporidae</taxon>
        <taxon>Acropora</taxon>
    </lineage>
</organism>
<comment type="caution">
    <text evidence="2">The sequence shown here is derived from an EMBL/GenBank/DDBJ whole genome shotgun (WGS) entry which is preliminary data.</text>
</comment>
<keyword evidence="3" id="KW-1185">Reference proteome</keyword>
<protein>
    <submittedName>
        <fullName evidence="2">Uncharacterized protein</fullName>
    </submittedName>
</protein>
<gene>
    <name evidence="2" type="ORF">P5673_003497</name>
</gene>
<keyword evidence="1" id="KW-0812">Transmembrane</keyword>
<reference evidence="2" key="1">
    <citation type="journal article" date="2023" name="G3 (Bethesda)">
        <title>Whole genome assembly and annotation of the endangered Caribbean coral Acropora cervicornis.</title>
        <authorList>
            <person name="Selwyn J.D."/>
            <person name="Vollmer S.V."/>
        </authorList>
    </citation>
    <scope>NUCLEOTIDE SEQUENCE</scope>
    <source>
        <strain evidence="2">K2</strain>
    </source>
</reference>
<feature type="transmembrane region" description="Helical" evidence="1">
    <location>
        <begin position="6"/>
        <end position="30"/>
    </location>
</feature>
<dbReference type="EMBL" id="JARQWQ010000005">
    <property type="protein sequence ID" value="KAK2572063.1"/>
    <property type="molecule type" value="Genomic_DNA"/>
</dbReference>
<proteinExistence type="predicted"/>
<evidence type="ECO:0000313" key="3">
    <source>
        <dbReference type="Proteomes" id="UP001249851"/>
    </source>
</evidence>
<keyword evidence="1" id="KW-0472">Membrane</keyword>
<dbReference type="InterPro" id="IPR031518">
    <property type="entry name" value="DUF4693"/>
</dbReference>
<evidence type="ECO:0000256" key="1">
    <source>
        <dbReference type="SAM" id="Phobius"/>
    </source>
</evidence>
<evidence type="ECO:0000313" key="2">
    <source>
        <dbReference type="EMBL" id="KAK2572063.1"/>
    </source>
</evidence>
<keyword evidence="1" id="KW-1133">Transmembrane helix</keyword>
<reference evidence="2" key="2">
    <citation type="journal article" date="2023" name="Science">
        <title>Genomic signatures of disease resistance in endangered staghorn corals.</title>
        <authorList>
            <person name="Vollmer S.V."/>
            <person name="Selwyn J.D."/>
            <person name="Despard B.A."/>
            <person name="Roesel C.L."/>
        </authorList>
    </citation>
    <scope>NUCLEOTIDE SEQUENCE</scope>
    <source>
        <strain evidence="2">K2</strain>
    </source>
</reference>
<dbReference type="AlphaFoldDB" id="A0AAD9R3B2"/>
<sequence>MESYSYEALLCISGCVLIGGMIAFIAFSIWKIGSIKDLEPLLTQQVELRKDTFWKFHKEAVENNDETCYETTNQFKTEEQLSKACPCGKCSSFDCENLPRDDVSSQSRDKRQEGCVLLSSWLTEEIKAVTSFQVLKRPPGMTEFTYSSPKELSELVRLQHEAQLLCLQLHVKELAGQKLLPILEKLEPTDSSFVPLFRMTHGFLCGDNKVFPAMVHDNIR</sequence>
<accession>A0AAD9R3B2</accession>